<evidence type="ECO:0000313" key="3">
    <source>
        <dbReference type="Proteomes" id="UP000306441"/>
    </source>
</evidence>
<keyword evidence="3" id="KW-1185">Reference proteome</keyword>
<name>A0ABY2QC26_9HYPH</name>
<dbReference type="SUPFAM" id="SSF55729">
    <property type="entry name" value="Acyl-CoA N-acyltransferases (Nat)"/>
    <property type="match status" value="1"/>
</dbReference>
<feature type="domain" description="N-acetyltransferase" evidence="1">
    <location>
        <begin position="1"/>
        <end position="120"/>
    </location>
</feature>
<organism evidence="2 3">
    <name type="scientific">Ollibium composti</name>
    <dbReference type="NCBI Taxonomy" id="2675109"/>
    <lineage>
        <taxon>Bacteria</taxon>
        <taxon>Pseudomonadati</taxon>
        <taxon>Pseudomonadota</taxon>
        <taxon>Alphaproteobacteria</taxon>
        <taxon>Hyphomicrobiales</taxon>
        <taxon>Phyllobacteriaceae</taxon>
        <taxon>Ollibium</taxon>
    </lineage>
</organism>
<comment type="caution">
    <text evidence="2">The sequence shown here is derived from an EMBL/GenBank/DDBJ whole genome shotgun (WGS) entry which is preliminary data.</text>
</comment>
<sequence>MEPPSVDELRSRIDGELASGWVLTVAVRSGGVVGFLALKPRLGILDQLFVLPSAQGQGIGTALLDRAKREMPGGFRLRTAAANEKARRFYLRSGLSFIGEGIHPKNGTAVCHYGWQDNRIWRGTPTPVPSPQGGG</sequence>
<protein>
    <submittedName>
        <fullName evidence="2">GNAT family N-acetyltransferase</fullName>
    </submittedName>
</protein>
<dbReference type="Gene3D" id="3.40.630.30">
    <property type="match status" value="1"/>
</dbReference>
<evidence type="ECO:0000259" key="1">
    <source>
        <dbReference type="PROSITE" id="PS51186"/>
    </source>
</evidence>
<dbReference type="Proteomes" id="UP000306441">
    <property type="component" value="Unassembled WGS sequence"/>
</dbReference>
<dbReference type="EMBL" id="SSNY01000002">
    <property type="protein sequence ID" value="THF59177.1"/>
    <property type="molecule type" value="Genomic_DNA"/>
</dbReference>
<gene>
    <name evidence="2" type="ORF">E6C48_04175</name>
</gene>
<dbReference type="CDD" id="cd04301">
    <property type="entry name" value="NAT_SF"/>
    <property type="match status" value="1"/>
</dbReference>
<dbReference type="PROSITE" id="PS51186">
    <property type="entry name" value="GNAT"/>
    <property type="match status" value="1"/>
</dbReference>
<accession>A0ABY2QC26</accession>
<evidence type="ECO:0000313" key="2">
    <source>
        <dbReference type="EMBL" id="THF59177.1"/>
    </source>
</evidence>
<proteinExistence type="predicted"/>
<reference evidence="2 3" key="1">
    <citation type="submission" date="2019-04" db="EMBL/GenBank/DDBJ databases">
        <title>Mesorhizobium composti sp. nov., isolated from compost.</title>
        <authorList>
            <person name="Lin S.-Y."/>
            <person name="Hameed A."/>
            <person name="Hsieh Y.-T."/>
            <person name="Young C.-C."/>
        </authorList>
    </citation>
    <scope>NUCLEOTIDE SEQUENCE [LARGE SCALE GENOMIC DNA]</scope>
    <source>
        <strain evidence="2 3">CC-YTH430</strain>
    </source>
</reference>
<dbReference type="Pfam" id="PF13508">
    <property type="entry name" value="Acetyltransf_7"/>
    <property type="match status" value="1"/>
</dbReference>
<dbReference type="InterPro" id="IPR000182">
    <property type="entry name" value="GNAT_dom"/>
</dbReference>
<dbReference type="InterPro" id="IPR016181">
    <property type="entry name" value="Acyl_CoA_acyltransferase"/>
</dbReference>